<dbReference type="GO" id="GO:0005886">
    <property type="term" value="C:plasma membrane"/>
    <property type="evidence" value="ECO:0007669"/>
    <property type="project" value="UniProtKB-SubCell"/>
</dbReference>
<dbReference type="EMBL" id="CP002588">
    <property type="protein sequence ID" value="AEA46480.1"/>
    <property type="molecule type" value="Genomic_DNA"/>
</dbReference>
<keyword evidence="3 6" id="KW-0812">Transmembrane</keyword>
<keyword evidence="8" id="KW-1185">Reference proteome</keyword>
<dbReference type="KEGG" id="ave:Arcve_0448"/>
<dbReference type="eggNOG" id="arCOG00261">
    <property type="taxonomic scope" value="Archaea"/>
</dbReference>
<comment type="subcellular location">
    <subcellularLocation>
        <location evidence="1">Cell membrane</location>
        <topology evidence="1">Multi-pass membrane protein</topology>
    </subcellularLocation>
</comment>
<feature type="transmembrane region" description="Helical" evidence="6">
    <location>
        <begin position="92"/>
        <end position="111"/>
    </location>
</feature>
<keyword evidence="5 6" id="KW-0472">Membrane</keyword>
<feature type="transmembrane region" description="Helical" evidence="6">
    <location>
        <begin position="188"/>
        <end position="210"/>
    </location>
</feature>
<evidence type="ECO:0000256" key="5">
    <source>
        <dbReference type="ARBA" id="ARBA00023136"/>
    </source>
</evidence>
<dbReference type="Proteomes" id="UP000008136">
    <property type="component" value="Chromosome"/>
</dbReference>
<keyword evidence="2" id="KW-1003">Cell membrane</keyword>
<dbReference type="InterPro" id="IPR001851">
    <property type="entry name" value="ABC_transp_permease"/>
</dbReference>
<evidence type="ECO:0000256" key="3">
    <source>
        <dbReference type="ARBA" id="ARBA00022692"/>
    </source>
</evidence>
<feature type="transmembrane region" description="Helical" evidence="6">
    <location>
        <begin position="141"/>
        <end position="158"/>
    </location>
</feature>
<dbReference type="Pfam" id="PF02653">
    <property type="entry name" value="BPD_transp_2"/>
    <property type="match status" value="1"/>
</dbReference>
<protein>
    <submittedName>
        <fullName evidence="7">ABC-type transporter, integral membrane subunit</fullName>
    </submittedName>
</protein>
<evidence type="ECO:0000313" key="8">
    <source>
        <dbReference type="Proteomes" id="UP000008136"/>
    </source>
</evidence>
<evidence type="ECO:0000256" key="2">
    <source>
        <dbReference type="ARBA" id="ARBA00022475"/>
    </source>
</evidence>
<dbReference type="Gene3D" id="1.10.3470.10">
    <property type="entry name" value="ABC transporter involved in vitamin B12 uptake, BtuC"/>
    <property type="match status" value="1"/>
</dbReference>
<evidence type="ECO:0000256" key="4">
    <source>
        <dbReference type="ARBA" id="ARBA00022989"/>
    </source>
</evidence>
<dbReference type="RefSeq" id="WP_013683154.1">
    <property type="nucleotide sequence ID" value="NC_015320.1"/>
</dbReference>
<dbReference type="GeneID" id="10393543"/>
<dbReference type="InterPro" id="IPR037294">
    <property type="entry name" value="ABC_BtuC-like"/>
</dbReference>
<dbReference type="GO" id="GO:0022857">
    <property type="term" value="F:transmembrane transporter activity"/>
    <property type="evidence" value="ECO:0007669"/>
    <property type="project" value="InterPro"/>
</dbReference>
<dbReference type="HOGENOM" id="CLU_040769_1_1_2"/>
<evidence type="ECO:0000313" key="7">
    <source>
        <dbReference type="EMBL" id="AEA46480.1"/>
    </source>
</evidence>
<accession>F2KPX3</accession>
<dbReference type="PANTHER" id="PTHR43370">
    <property type="entry name" value="SUGAR ABC TRANSPORTER INTEGRAL MEMBRANE PROTEIN-RELATED"/>
    <property type="match status" value="1"/>
</dbReference>
<sequence>MDFIASLIAASIRAGTPLLFATLGEIITERSGVLNLGLEGIMITGAMTGFAVSLLTGNPWLGVLAAGLAGMAMASIHAFFSITLKADQSVTGLMLVLLGIGLTGFLGRNYIGQVAEYIQPVNIPYLSELPFVGEAFFSHDPLVYAAMLLVPLTWFFLFRTRHGMEIIAVGESPEAADTLGISVEKLRYASVLIGGFLVGIAGAHLSLAYAKLWTDGMTAGRGWICLALVIFSGWMPQRAILGAYLFGGLDVLSFKLQAAGVGVSYHLLKMIPYVVTILVLLFSVMRKKEKFGAPSALGKPYIREQRY</sequence>
<dbReference type="STRING" id="693661.Arcve_0448"/>
<dbReference type="SUPFAM" id="SSF81345">
    <property type="entry name" value="ABC transporter involved in vitamin B12 uptake, BtuC"/>
    <property type="match status" value="1"/>
</dbReference>
<proteinExistence type="predicted"/>
<feature type="transmembrane region" description="Helical" evidence="6">
    <location>
        <begin position="60"/>
        <end position="80"/>
    </location>
</feature>
<reference evidence="7 8" key="1">
    <citation type="submission" date="2011-03" db="EMBL/GenBank/DDBJ databases">
        <title>The complete genome of Archaeoglobus veneficus SNP6.</title>
        <authorList>
            <consortium name="US DOE Joint Genome Institute (JGI-PGF)"/>
            <person name="Lucas S."/>
            <person name="Copeland A."/>
            <person name="Lapidus A."/>
            <person name="Bruce D."/>
            <person name="Goodwin L."/>
            <person name="Pitluck S."/>
            <person name="Kyrpides N."/>
            <person name="Mavromatis K."/>
            <person name="Pagani I."/>
            <person name="Ivanova N."/>
            <person name="Mikhailova N."/>
            <person name="Lu M."/>
            <person name="Detter J.C."/>
            <person name="Tapia R."/>
            <person name="Han C."/>
            <person name="Land M."/>
            <person name="Hauser L."/>
            <person name="Markowitz V."/>
            <person name="Cheng J.-F."/>
            <person name="Hugenholtz P."/>
            <person name="Woyke T."/>
            <person name="Wu D."/>
            <person name="Spring S."/>
            <person name="Brambilla E."/>
            <person name="Klenk H.-P."/>
            <person name="Eisen J.A."/>
        </authorList>
    </citation>
    <scope>NUCLEOTIDE SEQUENCE [LARGE SCALE GENOMIC DNA]</scope>
    <source>
        <strain>SNP6</strain>
    </source>
</reference>
<name>F2KPX3_ARCVS</name>
<keyword evidence="4 6" id="KW-1133">Transmembrane helix</keyword>
<dbReference type="CDD" id="cd06580">
    <property type="entry name" value="TM_PBP1_transp_TpRbsC_like"/>
    <property type="match status" value="1"/>
</dbReference>
<dbReference type="PANTHER" id="PTHR43370:SF2">
    <property type="entry name" value="ABC TRANSPORTER PERMEASE PROTEIN"/>
    <property type="match status" value="1"/>
</dbReference>
<gene>
    <name evidence="7" type="ordered locus">Arcve_0448</name>
</gene>
<feature type="transmembrane region" description="Helical" evidence="6">
    <location>
        <begin position="6"/>
        <end position="24"/>
    </location>
</feature>
<organism evidence="7 8">
    <name type="scientific">Archaeoglobus veneficus (strain DSM 11195 / SNP6)</name>
    <dbReference type="NCBI Taxonomy" id="693661"/>
    <lineage>
        <taxon>Archaea</taxon>
        <taxon>Methanobacteriati</taxon>
        <taxon>Methanobacteriota</taxon>
        <taxon>Archaeoglobi</taxon>
        <taxon>Archaeoglobales</taxon>
        <taxon>Archaeoglobaceae</taxon>
        <taxon>Archaeoglobus</taxon>
    </lineage>
</organism>
<feature type="transmembrane region" description="Helical" evidence="6">
    <location>
        <begin position="36"/>
        <end position="54"/>
    </location>
</feature>
<evidence type="ECO:0000256" key="6">
    <source>
        <dbReference type="SAM" id="Phobius"/>
    </source>
</evidence>
<dbReference type="AlphaFoldDB" id="F2KPX3"/>
<feature type="transmembrane region" description="Helical" evidence="6">
    <location>
        <begin position="267"/>
        <end position="285"/>
    </location>
</feature>
<evidence type="ECO:0000256" key="1">
    <source>
        <dbReference type="ARBA" id="ARBA00004651"/>
    </source>
</evidence>